<dbReference type="RefSeq" id="WP_304414995.1">
    <property type="nucleotide sequence ID" value="NZ_OY569118.1"/>
</dbReference>
<organism evidence="1 2">
    <name type="scientific">Brevibacillus aydinogluensis</name>
    <dbReference type="NCBI Taxonomy" id="927786"/>
    <lineage>
        <taxon>Bacteria</taxon>
        <taxon>Bacillati</taxon>
        <taxon>Bacillota</taxon>
        <taxon>Bacilli</taxon>
        <taxon>Bacillales</taxon>
        <taxon>Paenibacillaceae</taxon>
        <taxon>Brevibacillus</taxon>
    </lineage>
</organism>
<sequence>MIDQRVFNVYIDEAGDEGFTRKNGIWVSSQWFVMGAFIVRSTNDLTVSRSINVIKETLGLKPTKPLHFTDLSHERKKFVIKTITDVGLFRCTYVAVKKEALDENTPLKKRPLLYNYCTRYLLERITWLVGDEKGKANLIFENRSNTSYDELKSYIHMVTNMPGNKIRQNVIQSFKPLAKAQSKNLQIADAITSSLFQALEITKLGLHEPSYIEKLKPFIYKRNGNYSSYGLKFFPDPITSAQLIEQYPWLTNFSQNVVYN</sequence>
<dbReference type="Proteomes" id="UP001189619">
    <property type="component" value="Chromosome"/>
</dbReference>
<keyword evidence="2" id="KW-1185">Reference proteome</keyword>
<accession>A0AA48RB62</accession>
<name>A0AA48RB62_9BACL</name>
<protein>
    <submittedName>
        <fullName evidence="1">DUF3800 domain-containing protein</fullName>
    </submittedName>
</protein>
<dbReference type="KEGG" id="bayd:BSPP4475_01755"/>
<dbReference type="InterPro" id="IPR024524">
    <property type="entry name" value="DUF3800"/>
</dbReference>
<evidence type="ECO:0000313" key="1">
    <source>
        <dbReference type="EMBL" id="CAJ1001049.1"/>
    </source>
</evidence>
<dbReference type="AlphaFoldDB" id="A0AA48RB62"/>
<proteinExistence type="predicted"/>
<evidence type="ECO:0000313" key="2">
    <source>
        <dbReference type="Proteomes" id="UP001189619"/>
    </source>
</evidence>
<dbReference type="Pfam" id="PF12686">
    <property type="entry name" value="DUF3800"/>
    <property type="match status" value="1"/>
</dbReference>
<dbReference type="EMBL" id="OY569118">
    <property type="protein sequence ID" value="CAJ1001049.1"/>
    <property type="molecule type" value="Genomic_DNA"/>
</dbReference>
<gene>
    <name evidence="1" type="ORF">BSPP4475_01755</name>
</gene>
<reference evidence="1" key="1">
    <citation type="submission" date="2023-07" db="EMBL/GenBank/DDBJ databases">
        <authorList>
            <person name="Ivanov I."/>
            <person name="Teneva D."/>
            <person name="Stoikov I."/>
        </authorList>
    </citation>
    <scope>NUCLEOTIDE SEQUENCE</scope>
    <source>
        <strain evidence="1">4475</strain>
    </source>
</reference>